<evidence type="ECO:0000256" key="12">
    <source>
        <dbReference type="ARBA" id="ARBA00030772"/>
    </source>
</evidence>
<keyword evidence="11" id="KW-0472">Membrane</keyword>
<evidence type="ECO:0000313" key="13">
    <source>
        <dbReference type="EMBL" id="STT01441.1"/>
    </source>
</evidence>
<evidence type="ECO:0000256" key="8">
    <source>
        <dbReference type="ARBA" id="ARBA00022692"/>
    </source>
</evidence>
<sequence length="289" mass="31480">MAANLVKEQASLRWMTEQAPRLQQLSQQPAPAAKEALTALVMREAASHGLTVVRLQPQGKRLQITLQPCAFQALIDWLDAPAMRGVNAISLSVTGQPSRPGWVTVNHLLLSATMKANWIAADCCWSSICCGSPPPLRRACWLHAAAGVQVGQFSGSVWRGAAQPVYWHGERLERLAWSLTLAGWQVSLSDPRGVMGQAGCGAFAICAYRRGGSRPASLLSRWLMSTMPVKAAGEVTFSLTEGRFSDGRCRHIIAGGAQWRQADCTLRSAAWSWPRLMAPSAVRRTAPWR</sequence>
<reference evidence="13 14" key="1">
    <citation type="submission" date="2018-06" db="EMBL/GenBank/DDBJ databases">
        <authorList>
            <consortium name="Pathogen Informatics"/>
            <person name="Doyle S."/>
        </authorList>
    </citation>
    <scope>NUCLEOTIDE SEQUENCE [LARGE SCALE GENOMIC DNA]</scope>
    <source>
        <strain evidence="13 14">NCTC13443</strain>
    </source>
</reference>
<dbReference type="InterPro" id="IPR023229">
    <property type="entry name" value="T2SS_M_periplasmic_sf"/>
</dbReference>
<evidence type="ECO:0000256" key="2">
    <source>
        <dbReference type="ARBA" id="ARBA00007208"/>
    </source>
</evidence>
<comment type="subcellular location">
    <subcellularLocation>
        <location evidence="1">Cell inner membrane</location>
        <topology evidence="1">Single-pass membrane protein</topology>
    </subcellularLocation>
</comment>
<dbReference type="AlphaFoldDB" id="A0A377UVR6"/>
<dbReference type="EMBL" id="UGKT01000001">
    <property type="protein sequence ID" value="STT01441.1"/>
    <property type="molecule type" value="Genomic_DNA"/>
</dbReference>
<keyword evidence="9" id="KW-0653">Protein transport</keyword>
<organism evidence="13 14">
    <name type="scientific">Klebsiella pneumoniae</name>
    <dbReference type="NCBI Taxonomy" id="573"/>
    <lineage>
        <taxon>Bacteria</taxon>
        <taxon>Pseudomonadati</taxon>
        <taxon>Pseudomonadota</taxon>
        <taxon>Gammaproteobacteria</taxon>
        <taxon>Enterobacterales</taxon>
        <taxon>Enterobacteriaceae</taxon>
        <taxon>Klebsiella/Raoultella group</taxon>
        <taxon>Klebsiella</taxon>
        <taxon>Klebsiella pneumoniae complex</taxon>
    </lineage>
</organism>
<dbReference type="Proteomes" id="UP000255518">
    <property type="component" value="Unassembled WGS sequence"/>
</dbReference>
<evidence type="ECO:0000256" key="3">
    <source>
        <dbReference type="ARBA" id="ARBA00010637"/>
    </source>
</evidence>
<comment type="similarity">
    <text evidence="3">Belongs to the GSP M family.</text>
</comment>
<dbReference type="InterPro" id="IPR007690">
    <property type="entry name" value="T2SS_GspM"/>
</dbReference>
<evidence type="ECO:0000256" key="9">
    <source>
        <dbReference type="ARBA" id="ARBA00022927"/>
    </source>
</evidence>
<evidence type="ECO:0000256" key="4">
    <source>
        <dbReference type="ARBA" id="ARBA00021563"/>
    </source>
</evidence>
<keyword evidence="5" id="KW-0813">Transport</keyword>
<evidence type="ECO:0000256" key="1">
    <source>
        <dbReference type="ARBA" id="ARBA00004377"/>
    </source>
</evidence>
<dbReference type="InterPro" id="IPR022792">
    <property type="entry name" value="T2SS_protein-GspN"/>
</dbReference>
<protein>
    <recommendedName>
        <fullName evidence="4">Type II secretion system protein N</fullName>
    </recommendedName>
    <alternativeName>
        <fullName evidence="12">General secretion pathway protein N</fullName>
    </alternativeName>
</protein>
<dbReference type="Gene3D" id="3.30.1360.100">
    <property type="entry name" value="General secretion pathway protein M, EpsM"/>
    <property type="match status" value="1"/>
</dbReference>
<dbReference type="Pfam" id="PF04612">
    <property type="entry name" value="T2SSM"/>
    <property type="match status" value="1"/>
</dbReference>
<accession>A0A377UVR6</accession>
<keyword evidence="7" id="KW-0997">Cell inner membrane</keyword>
<dbReference type="SUPFAM" id="SSF103054">
    <property type="entry name" value="General secretion pathway protein M, EpsM"/>
    <property type="match status" value="1"/>
</dbReference>
<proteinExistence type="inferred from homology"/>
<keyword evidence="10" id="KW-1133">Transmembrane helix</keyword>
<evidence type="ECO:0000256" key="10">
    <source>
        <dbReference type="ARBA" id="ARBA00022989"/>
    </source>
</evidence>
<keyword evidence="8" id="KW-0812">Transmembrane</keyword>
<dbReference type="GO" id="GO:0015628">
    <property type="term" value="P:protein secretion by the type II secretion system"/>
    <property type="evidence" value="ECO:0007669"/>
    <property type="project" value="InterPro"/>
</dbReference>
<dbReference type="GO" id="GO:0005886">
    <property type="term" value="C:plasma membrane"/>
    <property type="evidence" value="ECO:0007669"/>
    <property type="project" value="UniProtKB-SubCell"/>
</dbReference>
<dbReference type="GO" id="GO:0015627">
    <property type="term" value="C:type II protein secretion system complex"/>
    <property type="evidence" value="ECO:0007669"/>
    <property type="project" value="InterPro"/>
</dbReference>
<evidence type="ECO:0000256" key="11">
    <source>
        <dbReference type="ARBA" id="ARBA00023136"/>
    </source>
</evidence>
<gene>
    <name evidence="13" type="ORF">NCTC13443_01758</name>
</gene>
<comment type="similarity">
    <text evidence="2">Belongs to the GSP N family.</text>
</comment>
<dbReference type="Pfam" id="PF01203">
    <property type="entry name" value="T2SSN"/>
    <property type="match status" value="1"/>
</dbReference>
<evidence type="ECO:0000256" key="7">
    <source>
        <dbReference type="ARBA" id="ARBA00022519"/>
    </source>
</evidence>
<keyword evidence="6" id="KW-1003">Cell membrane</keyword>
<evidence type="ECO:0000256" key="6">
    <source>
        <dbReference type="ARBA" id="ARBA00022475"/>
    </source>
</evidence>
<name>A0A377UVR6_KLEPN</name>
<evidence type="ECO:0000256" key="5">
    <source>
        <dbReference type="ARBA" id="ARBA00022448"/>
    </source>
</evidence>
<evidence type="ECO:0000313" key="14">
    <source>
        <dbReference type="Proteomes" id="UP000255518"/>
    </source>
</evidence>